<dbReference type="InterPro" id="IPR020846">
    <property type="entry name" value="MFS_dom"/>
</dbReference>
<feature type="region of interest" description="Disordered" evidence="6">
    <location>
        <begin position="516"/>
        <end position="549"/>
    </location>
</feature>
<feature type="transmembrane region" description="Helical" evidence="7">
    <location>
        <begin position="120"/>
        <end position="138"/>
    </location>
</feature>
<dbReference type="PROSITE" id="PS50850">
    <property type="entry name" value="MFS"/>
    <property type="match status" value="1"/>
</dbReference>
<feature type="transmembrane region" description="Helical" evidence="7">
    <location>
        <begin position="304"/>
        <end position="326"/>
    </location>
</feature>
<dbReference type="PANTHER" id="PTHR23502">
    <property type="entry name" value="MAJOR FACILITATOR SUPERFAMILY"/>
    <property type="match status" value="1"/>
</dbReference>
<feature type="transmembrane region" description="Helical" evidence="7">
    <location>
        <begin position="417"/>
        <end position="437"/>
    </location>
</feature>
<evidence type="ECO:0000256" key="2">
    <source>
        <dbReference type="ARBA" id="ARBA00022448"/>
    </source>
</evidence>
<evidence type="ECO:0000256" key="3">
    <source>
        <dbReference type="ARBA" id="ARBA00022692"/>
    </source>
</evidence>
<dbReference type="SUPFAM" id="SSF103473">
    <property type="entry name" value="MFS general substrate transporter"/>
    <property type="match status" value="1"/>
</dbReference>
<dbReference type="OrthoDB" id="2441642at2759"/>
<comment type="subcellular location">
    <subcellularLocation>
        <location evidence="1">Membrane</location>
        <topology evidence="1">Multi-pass membrane protein</topology>
    </subcellularLocation>
</comment>
<dbReference type="Gene3D" id="1.20.1720.10">
    <property type="entry name" value="Multidrug resistance protein D"/>
    <property type="match status" value="1"/>
</dbReference>
<feature type="transmembrane region" description="Helical" evidence="7">
    <location>
        <begin position="392"/>
        <end position="411"/>
    </location>
</feature>
<proteinExistence type="predicted"/>
<accession>A0A9W4U989</accession>
<evidence type="ECO:0000313" key="9">
    <source>
        <dbReference type="EMBL" id="CAI6331408.1"/>
    </source>
</evidence>
<feature type="transmembrane region" description="Helical" evidence="7">
    <location>
        <begin position="458"/>
        <end position="477"/>
    </location>
</feature>
<name>A0A9W4U989_9PLEO</name>
<protein>
    <recommendedName>
        <fullName evidence="8">Major facilitator superfamily (MFS) profile domain-containing protein</fullName>
    </recommendedName>
</protein>
<evidence type="ECO:0000256" key="1">
    <source>
        <dbReference type="ARBA" id="ARBA00004141"/>
    </source>
</evidence>
<dbReference type="PRINTS" id="PR01036">
    <property type="entry name" value="TCRTETB"/>
</dbReference>
<keyword evidence="4 7" id="KW-1133">Transmembrane helix</keyword>
<evidence type="ECO:0000256" key="7">
    <source>
        <dbReference type="SAM" id="Phobius"/>
    </source>
</evidence>
<dbReference type="FunFam" id="1.20.1720.10:FF:000009">
    <property type="entry name" value="MFS multidrug transporter"/>
    <property type="match status" value="1"/>
</dbReference>
<keyword evidence="3 7" id="KW-0812">Transmembrane</keyword>
<dbReference type="Pfam" id="PF07690">
    <property type="entry name" value="MFS_1"/>
    <property type="match status" value="1"/>
</dbReference>
<evidence type="ECO:0000256" key="6">
    <source>
        <dbReference type="SAM" id="MobiDB-lite"/>
    </source>
</evidence>
<dbReference type="PANTHER" id="PTHR23502:SF51">
    <property type="entry name" value="QUINIDINE RESISTANCE PROTEIN 1-RELATED"/>
    <property type="match status" value="1"/>
</dbReference>
<feature type="transmembrane region" description="Helical" evidence="7">
    <location>
        <begin position="144"/>
        <end position="167"/>
    </location>
</feature>
<feature type="transmembrane region" description="Helical" evidence="7">
    <location>
        <begin position="54"/>
        <end position="75"/>
    </location>
</feature>
<feature type="compositionally biased region" description="Basic and acidic residues" evidence="6">
    <location>
        <begin position="540"/>
        <end position="549"/>
    </location>
</feature>
<sequence>MSAPPAPVATPMKNGNNTQSEVRDTESDSGPDTELQRQPSGPPYTVFTRREKSWITFLVSVSALISPFGATTFYPAMNQLSQVLGVNATETNISITTYMVAQAIAPAIIGGMSDNSGRRLSFITCFVIYIVAAIGLALQTDYYALLFLRVLQACGGSAAISLTMAVVSDIATSAERGKYMGYATCGILFGPAFGPTIGGLLAQYLGWRSIFWFLAIFAGVLLILFVFLFPETCRAVVGNGSIPARGLNRSVISYLQERKQRKADSSSTQNDIDATAPSAAKRPFRLPNPLTTLRILGEKESCIILLYNGFFFTGMMIVSSAIPYLFKAAYDLNEIKLGLCYIALGTGSLTSSLSTGRIVDWNFRRHAKLNNLPITRGKQQDLRDFPIEKVRLQVVVPGHVVGTIGLVFFGWSVRYKVHLAATEVSLFLIGLGVSTAFNNSNTLLLDLHRHQPATATAAVNFVRCLLSAVGSAAIIPMCRAMNAGWAFTLIALIYVVLIGVVFWLMKSGMRWRQELERRKSEKESTERATAATDNSGGSTTEKRRLGMAP</sequence>
<dbReference type="InterPro" id="IPR011701">
    <property type="entry name" value="MFS"/>
</dbReference>
<evidence type="ECO:0000313" key="10">
    <source>
        <dbReference type="Proteomes" id="UP001152607"/>
    </source>
</evidence>
<reference evidence="9" key="1">
    <citation type="submission" date="2023-01" db="EMBL/GenBank/DDBJ databases">
        <authorList>
            <person name="Van Ghelder C."/>
            <person name="Rancurel C."/>
        </authorList>
    </citation>
    <scope>NUCLEOTIDE SEQUENCE</scope>
    <source>
        <strain evidence="9">CNCM I-4278</strain>
    </source>
</reference>
<feature type="transmembrane region" description="Helical" evidence="7">
    <location>
        <begin position="483"/>
        <end position="505"/>
    </location>
</feature>
<evidence type="ECO:0000256" key="4">
    <source>
        <dbReference type="ARBA" id="ARBA00022989"/>
    </source>
</evidence>
<keyword evidence="5 7" id="KW-0472">Membrane</keyword>
<dbReference type="GO" id="GO:0022857">
    <property type="term" value="F:transmembrane transporter activity"/>
    <property type="evidence" value="ECO:0007669"/>
    <property type="project" value="InterPro"/>
</dbReference>
<keyword evidence="10" id="KW-1185">Reference proteome</keyword>
<dbReference type="AlphaFoldDB" id="A0A9W4U989"/>
<dbReference type="Gene3D" id="1.20.1250.20">
    <property type="entry name" value="MFS general substrate transporter like domains"/>
    <property type="match status" value="1"/>
</dbReference>
<feature type="transmembrane region" description="Helical" evidence="7">
    <location>
        <begin position="338"/>
        <end position="359"/>
    </location>
</feature>
<keyword evidence="2" id="KW-0813">Transport</keyword>
<evidence type="ECO:0000259" key="8">
    <source>
        <dbReference type="PROSITE" id="PS50850"/>
    </source>
</evidence>
<dbReference type="GO" id="GO:0005886">
    <property type="term" value="C:plasma membrane"/>
    <property type="evidence" value="ECO:0007669"/>
    <property type="project" value="TreeGrafter"/>
</dbReference>
<feature type="domain" description="Major facilitator superfamily (MFS) profile" evidence="8">
    <location>
        <begin position="55"/>
        <end position="509"/>
    </location>
</feature>
<feature type="compositionally biased region" description="Basic and acidic residues" evidence="6">
    <location>
        <begin position="516"/>
        <end position="526"/>
    </location>
</feature>
<evidence type="ECO:0000256" key="5">
    <source>
        <dbReference type="ARBA" id="ARBA00023136"/>
    </source>
</evidence>
<organism evidence="9 10">
    <name type="scientific">Periconia digitata</name>
    <dbReference type="NCBI Taxonomy" id="1303443"/>
    <lineage>
        <taxon>Eukaryota</taxon>
        <taxon>Fungi</taxon>
        <taxon>Dikarya</taxon>
        <taxon>Ascomycota</taxon>
        <taxon>Pezizomycotina</taxon>
        <taxon>Dothideomycetes</taxon>
        <taxon>Pleosporomycetidae</taxon>
        <taxon>Pleosporales</taxon>
        <taxon>Massarineae</taxon>
        <taxon>Periconiaceae</taxon>
        <taxon>Periconia</taxon>
    </lineage>
</organism>
<dbReference type="InterPro" id="IPR036259">
    <property type="entry name" value="MFS_trans_sf"/>
</dbReference>
<feature type="region of interest" description="Disordered" evidence="6">
    <location>
        <begin position="1"/>
        <end position="45"/>
    </location>
</feature>
<dbReference type="Proteomes" id="UP001152607">
    <property type="component" value="Unassembled WGS sequence"/>
</dbReference>
<feature type="transmembrane region" description="Helical" evidence="7">
    <location>
        <begin position="210"/>
        <end position="229"/>
    </location>
</feature>
<dbReference type="EMBL" id="CAOQHR010000003">
    <property type="protein sequence ID" value="CAI6331408.1"/>
    <property type="molecule type" value="Genomic_DNA"/>
</dbReference>
<dbReference type="CDD" id="cd17323">
    <property type="entry name" value="MFS_Tpo1_MDR_like"/>
    <property type="match status" value="1"/>
</dbReference>
<feature type="transmembrane region" description="Helical" evidence="7">
    <location>
        <begin position="179"/>
        <end position="204"/>
    </location>
</feature>
<gene>
    <name evidence="9" type="ORF">PDIGIT_LOCUS4433</name>
</gene>
<comment type="caution">
    <text evidence="9">The sequence shown here is derived from an EMBL/GenBank/DDBJ whole genome shotgun (WGS) entry which is preliminary data.</text>
</comment>